<dbReference type="EMBL" id="LUCM01005112">
    <property type="protein sequence ID" value="KAA0193325.1"/>
    <property type="molecule type" value="Genomic_DNA"/>
</dbReference>
<dbReference type="AlphaFoldDB" id="A0A8E0RUR4"/>
<sequence>MHFWSLLTAFAAILDNAVTQVATSGRVPSEVLQRFGGLSDKQKRDHYRSYQSLAFVKIPEFLKAQIQSIASLYKFGVCKTQPTATNVAEPYFVCPNVEPSPTVPFEEQLRYCCGSVSQQYCCSSSAFISGIRTVNSDLVISPSIVMGISLGFLLVCTLIAILAYSRIAKSIRRQSTKLQRCWAPGQNLGTIYGSKQTFSSYHIPPRNQLLSSYEGNNTQEDKPASIESTKLAALSDADKKAVKVPKRKQIEGLVNKSKITSTKKETKSSSDSFVVHARPTKRYNH</sequence>
<protein>
    <recommendedName>
        <fullName evidence="4">Shisa N-terminal domain-containing protein</fullName>
    </recommendedName>
</protein>
<keyword evidence="2" id="KW-0472">Membrane</keyword>
<dbReference type="Proteomes" id="UP000728185">
    <property type="component" value="Unassembled WGS sequence"/>
</dbReference>
<feature type="domain" description="Shisa N-terminal" evidence="4">
    <location>
        <begin position="78"/>
        <end position="125"/>
    </location>
</feature>
<keyword evidence="2" id="KW-0812">Transmembrane</keyword>
<evidence type="ECO:0000256" key="2">
    <source>
        <dbReference type="SAM" id="Phobius"/>
    </source>
</evidence>
<evidence type="ECO:0000256" key="3">
    <source>
        <dbReference type="SAM" id="SignalP"/>
    </source>
</evidence>
<feature type="transmembrane region" description="Helical" evidence="2">
    <location>
        <begin position="144"/>
        <end position="164"/>
    </location>
</feature>
<feature type="region of interest" description="Disordered" evidence="1">
    <location>
        <begin position="258"/>
        <end position="285"/>
    </location>
</feature>
<evidence type="ECO:0000259" key="4">
    <source>
        <dbReference type="Pfam" id="PF13908"/>
    </source>
</evidence>
<gene>
    <name evidence="5" type="ORF">FBUS_07651</name>
</gene>
<keyword evidence="3" id="KW-0732">Signal</keyword>
<evidence type="ECO:0000256" key="1">
    <source>
        <dbReference type="SAM" id="MobiDB-lite"/>
    </source>
</evidence>
<evidence type="ECO:0000313" key="5">
    <source>
        <dbReference type="EMBL" id="KAA0193325.1"/>
    </source>
</evidence>
<dbReference type="InterPro" id="IPR053891">
    <property type="entry name" value="Shisa_N"/>
</dbReference>
<dbReference type="OrthoDB" id="6253338at2759"/>
<keyword evidence="2" id="KW-1133">Transmembrane helix</keyword>
<evidence type="ECO:0000313" key="6">
    <source>
        <dbReference type="Proteomes" id="UP000728185"/>
    </source>
</evidence>
<feature type="chain" id="PRO_5034881198" description="Shisa N-terminal domain-containing protein" evidence="3">
    <location>
        <begin position="20"/>
        <end position="285"/>
    </location>
</feature>
<keyword evidence="6" id="KW-1185">Reference proteome</keyword>
<accession>A0A8E0RUR4</accession>
<proteinExistence type="predicted"/>
<feature type="signal peptide" evidence="3">
    <location>
        <begin position="1"/>
        <end position="19"/>
    </location>
</feature>
<reference evidence="5" key="1">
    <citation type="submission" date="2019-05" db="EMBL/GenBank/DDBJ databases">
        <title>Annotation for the trematode Fasciolopsis buski.</title>
        <authorList>
            <person name="Choi Y.-J."/>
        </authorList>
    </citation>
    <scope>NUCLEOTIDE SEQUENCE</scope>
    <source>
        <strain evidence="5">HT</strain>
        <tissue evidence="5">Whole worm</tissue>
    </source>
</reference>
<comment type="caution">
    <text evidence="5">The sequence shown here is derived from an EMBL/GenBank/DDBJ whole genome shotgun (WGS) entry which is preliminary data.</text>
</comment>
<dbReference type="Pfam" id="PF13908">
    <property type="entry name" value="Shisa_N"/>
    <property type="match status" value="1"/>
</dbReference>
<name>A0A8E0RUR4_9TREM</name>
<organism evidence="5 6">
    <name type="scientific">Fasciolopsis buskii</name>
    <dbReference type="NCBI Taxonomy" id="27845"/>
    <lineage>
        <taxon>Eukaryota</taxon>
        <taxon>Metazoa</taxon>
        <taxon>Spiralia</taxon>
        <taxon>Lophotrochozoa</taxon>
        <taxon>Platyhelminthes</taxon>
        <taxon>Trematoda</taxon>
        <taxon>Digenea</taxon>
        <taxon>Plagiorchiida</taxon>
        <taxon>Echinostomata</taxon>
        <taxon>Echinostomatoidea</taxon>
        <taxon>Fasciolidae</taxon>
        <taxon>Fasciolopsis</taxon>
    </lineage>
</organism>